<evidence type="ECO:0000313" key="11">
    <source>
        <dbReference type="EMBL" id="CAE0363715.1"/>
    </source>
</evidence>
<dbReference type="SUPFAM" id="SSF52954">
    <property type="entry name" value="Class II aaRS ABD-related"/>
    <property type="match status" value="1"/>
</dbReference>
<dbReference type="NCBIfam" id="TIGR00389">
    <property type="entry name" value="glyS_dimeric"/>
    <property type="match status" value="1"/>
</dbReference>
<dbReference type="PANTHER" id="PTHR10745">
    <property type="entry name" value="GLYCYL-TRNA SYNTHETASE/DNA POLYMERASE SUBUNIT GAMMA-2"/>
    <property type="match status" value="1"/>
</dbReference>
<evidence type="ECO:0000256" key="4">
    <source>
        <dbReference type="ARBA" id="ARBA00022598"/>
    </source>
</evidence>
<dbReference type="InterPro" id="IPR004154">
    <property type="entry name" value="Anticodon-bd"/>
</dbReference>
<keyword evidence="9" id="KW-0732">Signal</keyword>
<keyword evidence="8" id="KW-0030">Aminoacyl-tRNA synthetase</keyword>
<evidence type="ECO:0000256" key="8">
    <source>
        <dbReference type="ARBA" id="ARBA00023146"/>
    </source>
</evidence>
<dbReference type="PANTHER" id="PTHR10745:SF8">
    <property type="entry name" value="DNA POLYMERASE SUBUNIT GAMMA-2, MITOCHONDRIAL"/>
    <property type="match status" value="1"/>
</dbReference>
<evidence type="ECO:0000256" key="5">
    <source>
        <dbReference type="ARBA" id="ARBA00022741"/>
    </source>
</evidence>
<dbReference type="InterPro" id="IPR027031">
    <property type="entry name" value="Gly-tRNA_synthase/POLG2"/>
</dbReference>
<comment type="similarity">
    <text evidence="1">Belongs to the class-II aminoacyl-tRNA synthetase family.</text>
</comment>
<keyword evidence="3" id="KW-0963">Cytoplasm</keyword>
<dbReference type="SUPFAM" id="SSF55681">
    <property type="entry name" value="Class II aaRS and biotin synthetases"/>
    <property type="match status" value="1"/>
</dbReference>
<dbReference type="CDD" id="cd00858">
    <property type="entry name" value="GlyRS_anticodon"/>
    <property type="match status" value="1"/>
</dbReference>
<dbReference type="GO" id="GO:0005524">
    <property type="term" value="F:ATP binding"/>
    <property type="evidence" value="ECO:0007669"/>
    <property type="project" value="UniProtKB-KW"/>
</dbReference>
<keyword evidence="5" id="KW-0547">Nucleotide-binding</keyword>
<dbReference type="InterPro" id="IPR036621">
    <property type="entry name" value="Anticodon-bd_dom_sf"/>
</dbReference>
<dbReference type="EMBL" id="HBIJ01006335">
    <property type="protein sequence ID" value="CAE0363715.1"/>
    <property type="molecule type" value="Transcribed_RNA"/>
</dbReference>
<gene>
    <name evidence="11" type="ORF">ALAG00032_LOCUS4456</name>
    <name evidence="12" type="ORF">ALAG00032_LOCUS4457</name>
</gene>
<evidence type="ECO:0000313" key="12">
    <source>
        <dbReference type="EMBL" id="CAE0363716.1"/>
    </source>
</evidence>
<proteinExistence type="inferred from homology"/>
<dbReference type="AlphaFoldDB" id="A0A6S8B111"/>
<dbReference type="Gene3D" id="3.40.50.800">
    <property type="entry name" value="Anticodon-binding domain"/>
    <property type="match status" value="1"/>
</dbReference>
<dbReference type="InterPro" id="IPR045864">
    <property type="entry name" value="aa-tRNA-synth_II/BPL/LPL"/>
</dbReference>
<evidence type="ECO:0000256" key="1">
    <source>
        <dbReference type="ARBA" id="ARBA00008226"/>
    </source>
</evidence>
<dbReference type="GO" id="GO:0005739">
    <property type="term" value="C:mitochondrion"/>
    <property type="evidence" value="ECO:0007669"/>
    <property type="project" value="TreeGrafter"/>
</dbReference>
<evidence type="ECO:0000256" key="7">
    <source>
        <dbReference type="ARBA" id="ARBA00022917"/>
    </source>
</evidence>
<sequence length="560" mass="63870">MCCVPRRYVLFFFLLFRQGCSYIRNSFVHHCSKKIGLKASLKDEVIVKMEDIVSLCRRRGFVFGSSEIYNGFNGFYDYGPLGVELKKNIKDRWWRDMVQCRDDIFGLDSSIISSPLVWEASGHVGSFSDPMVIDKKSGKRFRADQLVCALAKKENGEDLGMLTMLESDDCISDLSALAKKYFKDKTCVIDESTLIYVSELDGGDIMQSIPSPDDQSRIGDLTPPKPFNLMFETKVGAMDDSSAIAYLRPETAQGIFTNFKNIASTARGFKLPCGIAQIGKAFRNEITPRNFIFRSREFEQMEIEYFISPEDWEEYYQTWINTCFDWLISVCGLRKDLLHFEVHDKLAHYAQACTDITFDFPFGNQELQGIAARGSYDLTCHQSKSGKSLEYRDEQQNIRFIPSVIEPSIGVDRLFLAVLCSAYSTDQVDGETRVALKLHPNLAPVKCAVLPLIKNKPELTELALSLHKKIQQRYHCQYDATGAVGRRYRRQDEIGTPFCITVDFQTLEDQTVTIRDRDSMLQIRIDLDQVTSFLDNIIMDGSSFESWCQHNSPDEVVAKE</sequence>
<feature type="signal peptide" evidence="9">
    <location>
        <begin position="1"/>
        <end position="21"/>
    </location>
</feature>
<evidence type="ECO:0000256" key="2">
    <source>
        <dbReference type="ARBA" id="ARBA00012829"/>
    </source>
</evidence>
<evidence type="ECO:0000256" key="3">
    <source>
        <dbReference type="ARBA" id="ARBA00022490"/>
    </source>
</evidence>
<dbReference type="InterPro" id="IPR002314">
    <property type="entry name" value="aa-tRNA-synt_IIb"/>
</dbReference>
<dbReference type="FunFam" id="3.40.50.800:FF:000002">
    <property type="entry name" value="Glycine--tRNA ligase"/>
    <property type="match status" value="1"/>
</dbReference>
<evidence type="ECO:0000259" key="10">
    <source>
        <dbReference type="PROSITE" id="PS50862"/>
    </source>
</evidence>
<dbReference type="CDD" id="cd00774">
    <property type="entry name" value="GlyRS-like_core"/>
    <property type="match status" value="1"/>
</dbReference>
<evidence type="ECO:0000256" key="9">
    <source>
        <dbReference type="SAM" id="SignalP"/>
    </source>
</evidence>
<dbReference type="InterPro" id="IPR002315">
    <property type="entry name" value="tRNA-synt_gly"/>
</dbReference>
<accession>A0A6S8B111</accession>
<dbReference type="Pfam" id="PF00587">
    <property type="entry name" value="tRNA-synt_2b"/>
    <property type="match status" value="1"/>
</dbReference>
<dbReference type="GO" id="GO:0006426">
    <property type="term" value="P:glycyl-tRNA aminoacylation"/>
    <property type="evidence" value="ECO:0007669"/>
    <property type="project" value="InterPro"/>
</dbReference>
<keyword evidence="7" id="KW-0648">Protein biosynthesis</keyword>
<dbReference type="GO" id="GO:0044281">
    <property type="term" value="P:small molecule metabolic process"/>
    <property type="evidence" value="ECO:0007669"/>
    <property type="project" value="UniProtKB-ARBA"/>
</dbReference>
<reference evidence="12" key="1">
    <citation type="submission" date="2021-01" db="EMBL/GenBank/DDBJ databases">
        <authorList>
            <person name="Corre E."/>
            <person name="Pelletier E."/>
            <person name="Niang G."/>
            <person name="Scheremetjew M."/>
            <person name="Finn R."/>
            <person name="Kale V."/>
            <person name="Holt S."/>
            <person name="Cochrane G."/>
            <person name="Meng A."/>
            <person name="Brown T."/>
            <person name="Cohen L."/>
        </authorList>
    </citation>
    <scope>NUCLEOTIDE SEQUENCE</scope>
    <source>
        <strain evidence="12">CCMP1510</strain>
    </source>
</reference>
<dbReference type="InterPro" id="IPR033731">
    <property type="entry name" value="GlyRS-like_core"/>
</dbReference>
<keyword evidence="4" id="KW-0436">Ligase</keyword>
<dbReference type="Gene3D" id="3.30.930.10">
    <property type="entry name" value="Bira Bifunctional Protein, Domain 2"/>
    <property type="match status" value="1"/>
</dbReference>
<dbReference type="PRINTS" id="PR01043">
    <property type="entry name" value="TRNASYNTHGLY"/>
</dbReference>
<dbReference type="EC" id="6.1.1.14" evidence="2"/>
<keyword evidence="6" id="KW-0067">ATP-binding</keyword>
<dbReference type="NCBIfam" id="NF003211">
    <property type="entry name" value="PRK04173.1"/>
    <property type="match status" value="1"/>
</dbReference>
<dbReference type="InterPro" id="IPR006195">
    <property type="entry name" value="aa-tRNA-synth_II"/>
</dbReference>
<name>A0A6S8B111_9STRA</name>
<protein>
    <recommendedName>
        <fullName evidence="2">glycine--tRNA ligase</fullName>
        <ecNumber evidence="2">6.1.1.14</ecNumber>
    </recommendedName>
</protein>
<evidence type="ECO:0000256" key="6">
    <source>
        <dbReference type="ARBA" id="ARBA00022840"/>
    </source>
</evidence>
<dbReference type="Pfam" id="PF03129">
    <property type="entry name" value="HGTP_anticodon"/>
    <property type="match status" value="1"/>
</dbReference>
<dbReference type="GO" id="GO:0004820">
    <property type="term" value="F:glycine-tRNA ligase activity"/>
    <property type="evidence" value="ECO:0007669"/>
    <property type="project" value="UniProtKB-EC"/>
</dbReference>
<dbReference type="PROSITE" id="PS50862">
    <property type="entry name" value="AA_TRNA_LIGASE_II"/>
    <property type="match status" value="1"/>
</dbReference>
<dbReference type="EMBL" id="HBIJ01006336">
    <property type="protein sequence ID" value="CAE0363716.1"/>
    <property type="molecule type" value="Transcribed_RNA"/>
</dbReference>
<feature type="domain" description="Aminoacyl-transfer RNA synthetases class-II family profile" evidence="10">
    <location>
        <begin position="196"/>
        <end position="444"/>
    </location>
</feature>
<dbReference type="GO" id="GO:0006264">
    <property type="term" value="P:mitochondrial DNA replication"/>
    <property type="evidence" value="ECO:0007669"/>
    <property type="project" value="TreeGrafter"/>
</dbReference>
<organism evidence="12">
    <name type="scientific">Aureoumbra lagunensis</name>
    <dbReference type="NCBI Taxonomy" id="44058"/>
    <lineage>
        <taxon>Eukaryota</taxon>
        <taxon>Sar</taxon>
        <taxon>Stramenopiles</taxon>
        <taxon>Ochrophyta</taxon>
        <taxon>Pelagophyceae</taxon>
        <taxon>Pelagomonadales</taxon>
        <taxon>Aureoumbra</taxon>
    </lineage>
</organism>
<feature type="chain" id="PRO_5035584428" description="glycine--tRNA ligase" evidence="9">
    <location>
        <begin position="22"/>
        <end position="560"/>
    </location>
</feature>